<dbReference type="GO" id="GO:0003677">
    <property type="term" value="F:DNA binding"/>
    <property type="evidence" value="ECO:0007669"/>
    <property type="project" value="UniProtKB-KW"/>
</dbReference>
<feature type="domain" description="HTH cro/C1-type" evidence="2">
    <location>
        <begin position="19"/>
        <end position="83"/>
    </location>
</feature>
<evidence type="ECO:0000313" key="3">
    <source>
        <dbReference type="EMBL" id="KRL68040.1"/>
    </source>
</evidence>
<sequence length="156" mass="17896">MQYNESNRQDGDYMFPERLRALRTGKHITLVQLAQDLNQQFPTDKDHENTPSQIGNWERGVRTPSYVEVQKLAKFFGVTMDYLTGLTDSSIYDLAKMFISGQTIQFEGETLDSQDRYQIYQLISGYVHGKTGRKPQPGPKIQQEELDLGMPKDTGK</sequence>
<reference evidence="3 4" key="1">
    <citation type="journal article" date="2015" name="Genome Announc.">
        <title>Expanding the biotechnology potential of lactobacilli through comparative genomics of 213 strains and associated genera.</title>
        <authorList>
            <person name="Sun Z."/>
            <person name="Harris H.M."/>
            <person name="McCann A."/>
            <person name="Guo C."/>
            <person name="Argimon S."/>
            <person name="Zhang W."/>
            <person name="Yang X."/>
            <person name="Jeffery I.B."/>
            <person name="Cooney J.C."/>
            <person name="Kagawa T.F."/>
            <person name="Liu W."/>
            <person name="Song Y."/>
            <person name="Salvetti E."/>
            <person name="Wrobel A."/>
            <person name="Rasinkangas P."/>
            <person name="Parkhill J."/>
            <person name="Rea M.C."/>
            <person name="O'Sullivan O."/>
            <person name="Ritari J."/>
            <person name="Douillard F.P."/>
            <person name="Paul Ross R."/>
            <person name="Yang R."/>
            <person name="Briner A.E."/>
            <person name="Felis G.E."/>
            <person name="de Vos W.M."/>
            <person name="Barrangou R."/>
            <person name="Klaenhammer T.R."/>
            <person name="Caufield P.W."/>
            <person name="Cui Y."/>
            <person name="Zhang H."/>
            <person name="O'Toole P.W."/>
        </authorList>
    </citation>
    <scope>NUCLEOTIDE SEQUENCE [LARGE SCALE GENOMIC DNA]</scope>
    <source>
        <strain evidence="3 4">DSM 14421</strain>
    </source>
</reference>
<dbReference type="Gene3D" id="1.10.260.40">
    <property type="entry name" value="lambda repressor-like DNA-binding domains"/>
    <property type="match status" value="1"/>
</dbReference>
<evidence type="ECO:0000259" key="2">
    <source>
        <dbReference type="PROSITE" id="PS50943"/>
    </source>
</evidence>
<gene>
    <name evidence="3" type="ORF">FC85_GL002563</name>
</gene>
<feature type="region of interest" description="Disordered" evidence="1">
    <location>
        <begin position="129"/>
        <end position="156"/>
    </location>
</feature>
<dbReference type="STRING" id="1423739.FC85_GL002563"/>
<name>A0A0R1SPH1_9LACO</name>
<dbReference type="Pfam" id="PF01381">
    <property type="entry name" value="HTH_3"/>
    <property type="match status" value="1"/>
</dbReference>
<dbReference type="InterPro" id="IPR010982">
    <property type="entry name" value="Lambda_DNA-bd_dom_sf"/>
</dbReference>
<accession>A0A0R1SPH1</accession>
<proteinExistence type="predicted"/>
<keyword evidence="3" id="KW-0238">DNA-binding</keyword>
<dbReference type="InterPro" id="IPR001387">
    <property type="entry name" value="Cro/C1-type_HTH"/>
</dbReference>
<dbReference type="EMBL" id="AZEY01000028">
    <property type="protein sequence ID" value="KRL68040.1"/>
    <property type="molecule type" value="Genomic_DNA"/>
</dbReference>
<evidence type="ECO:0000256" key="1">
    <source>
        <dbReference type="SAM" id="MobiDB-lite"/>
    </source>
</evidence>
<dbReference type="CDD" id="cd00093">
    <property type="entry name" value="HTH_XRE"/>
    <property type="match status" value="1"/>
</dbReference>
<dbReference type="PATRIC" id="fig|1423739.3.peg.2662"/>
<dbReference type="SMART" id="SM00530">
    <property type="entry name" value="HTH_XRE"/>
    <property type="match status" value="1"/>
</dbReference>
<comment type="caution">
    <text evidence="3">The sequence shown here is derived from an EMBL/GenBank/DDBJ whole genome shotgun (WGS) entry which is preliminary data.</text>
</comment>
<protein>
    <submittedName>
        <fullName evidence="3">DNA-binding helix-turn-helix protein</fullName>
    </submittedName>
</protein>
<organism evidence="3 4">
    <name type="scientific">Lentilactobacillus diolivorans DSM 14421</name>
    <dbReference type="NCBI Taxonomy" id="1423739"/>
    <lineage>
        <taxon>Bacteria</taxon>
        <taxon>Bacillati</taxon>
        <taxon>Bacillota</taxon>
        <taxon>Bacilli</taxon>
        <taxon>Lactobacillales</taxon>
        <taxon>Lactobacillaceae</taxon>
        <taxon>Lentilactobacillus</taxon>
    </lineage>
</organism>
<dbReference type="SUPFAM" id="SSF47413">
    <property type="entry name" value="lambda repressor-like DNA-binding domains"/>
    <property type="match status" value="1"/>
</dbReference>
<dbReference type="Proteomes" id="UP000052013">
    <property type="component" value="Unassembled WGS sequence"/>
</dbReference>
<evidence type="ECO:0000313" key="4">
    <source>
        <dbReference type="Proteomes" id="UP000052013"/>
    </source>
</evidence>
<dbReference type="PROSITE" id="PS50943">
    <property type="entry name" value="HTH_CROC1"/>
    <property type="match status" value="1"/>
</dbReference>
<dbReference type="AlphaFoldDB" id="A0A0R1SPH1"/>